<evidence type="ECO:0000313" key="1">
    <source>
        <dbReference type="EMBL" id="GAA4171279.1"/>
    </source>
</evidence>
<comment type="caution">
    <text evidence="1">The sequence shown here is derived from an EMBL/GenBank/DDBJ whole genome shotgun (WGS) entry which is preliminary data.</text>
</comment>
<reference evidence="2" key="1">
    <citation type="journal article" date="2019" name="Int. J. Syst. Evol. Microbiol.">
        <title>The Global Catalogue of Microorganisms (GCM) 10K type strain sequencing project: providing services to taxonomists for standard genome sequencing and annotation.</title>
        <authorList>
            <consortium name="The Broad Institute Genomics Platform"/>
            <consortium name="The Broad Institute Genome Sequencing Center for Infectious Disease"/>
            <person name="Wu L."/>
            <person name="Ma J."/>
        </authorList>
    </citation>
    <scope>NUCLEOTIDE SEQUENCE [LARGE SCALE GENOMIC DNA]</scope>
    <source>
        <strain evidence="2">JCM 16722</strain>
    </source>
</reference>
<accession>A0ABP7ZV76</accession>
<name>A0ABP7ZV76_9SPHI</name>
<protein>
    <submittedName>
        <fullName evidence="1">Uncharacterized protein</fullName>
    </submittedName>
</protein>
<sequence>MPYPSILIPAMAKYSNNFQKTTNPIDIVNNTKYNVVESLRRHGLKIPCYFFGLIT</sequence>
<organism evidence="1 2">
    <name type="scientific">Sphingobacterium ginsenosidimutans</name>
    <dbReference type="NCBI Taxonomy" id="687845"/>
    <lineage>
        <taxon>Bacteria</taxon>
        <taxon>Pseudomonadati</taxon>
        <taxon>Bacteroidota</taxon>
        <taxon>Sphingobacteriia</taxon>
        <taxon>Sphingobacteriales</taxon>
        <taxon>Sphingobacteriaceae</taxon>
        <taxon>Sphingobacterium</taxon>
    </lineage>
</organism>
<keyword evidence="2" id="KW-1185">Reference proteome</keyword>
<proteinExistence type="predicted"/>
<evidence type="ECO:0000313" key="2">
    <source>
        <dbReference type="Proteomes" id="UP001500167"/>
    </source>
</evidence>
<dbReference type="EMBL" id="BAAAZK010000002">
    <property type="protein sequence ID" value="GAA4171279.1"/>
    <property type="molecule type" value="Genomic_DNA"/>
</dbReference>
<gene>
    <name evidence="1" type="ORF">GCM10022218_11080</name>
</gene>
<dbReference type="Proteomes" id="UP001500167">
    <property type="component" value="Unassembled WGS sequence"/>
</dbReference>